<keyword evidence="2" id="KW-0812">Transmembrane</keyword>
<feature type="transmembrane region" description="Helical" evidence="2">
    <location>
        <begin position="179"/>
        <end position="199"/>
    </location>
</feature>
<feature type="transmembrane region" description="Helical" evidence="2">
    <location>
        <begin position="268"/>
        <end position="290"/>
    </location>
</feature>
<evidence type="ECO:0000313" key="3">
    <source>
        <dbReference type="EMBL" id="AWT25156.1"/>
    </source>
</evidence>
<feature type="region of interest" description="Disordered" evidence="1">
    <location>
        <begin position="353"/>
        <end position="388"/>
    </location>
</feature>
<dbReference type="AlphaFoldDB" id="A0A2Z3YMD4"/>
<dbReference type="Proteomes" id="UP000247696">
    <property type="component" value="Chromosome"/>
</dbReference>
<keyword evidence="2" id="KW-1133">Transmembrane helix</keyword>
<dbReference type="KEGG" id="cpre:Csp1_03300"/>
<evidence type="ECO:0000313" key="4">
    <source>
        <dbReference type="Proteomes" id="UP000247696"/>
    </source>
</evidence>
<dbReference type="EMBL" id="CP024988">
    <property type="protein sequence ID" value="AWT25156.1"/>
    <property type="molecule type" value="Genomic_DNA"/>
</dbReference>
<gene>
    <name evidence="3" type="ORF">Csp1_03300</name>
</gene>
<proteinExistence type="predicted"/>
<keyword evidence="4" id="KW-1185">Reference proteome</keyword>
<sequence length="388" mass="39829">MFTPVTVGAAAGVLLLLTVLSYSLNWKKAVEDDGGSALVNGFGIQKIFSDGESARSLATPWFFLSLVVVLLVAAAAVLALTSVYRRIAALCLTVAGGVGLLYGLLSLVTDFGMDENFMGLTMNAAAGDTPLDFGVRFGLIFAVLVSLATLAVGLLYLLSGPGPLLPAATRAPVSGLLRPLYVASSSVLLLLLLTGSYLLDWRTVTEKDSGSRFSIGVDGLGRRTFDMYAGGETLSVTDVNLGALLTASAVIVLVAGGVLLVAATGRTLAGAVLLTGGAALSTVYTLVGLLSDLGALREWGGEDPTAGLIDSTDVSPGIFASLFLSLVLLAVAVVYLLAQFGIIGGSRRLLPQQTSGPQGFGPSVAAPQEQGRQNPQFGGFSGGYPDHR</sequence>
<name>A0A2Z3YMD4_9CORY</name>
<feature type="transmembrane region" description="Helical" evidence="2">
    <location>
        <begin position="137"/>
        <end position="158"/>
    </location>
</feature>
<feature type="transmembrane region" description="Helical" evidence="2">
    <location>
        <begin position="241"/>
        <end position="261"/>
    </location>
</feature>
<protein>
    <submittedName>
        <fullName evidence="3">Uncharacterized protein</fullName>
    </submittedName>
</protein>
<reference evidence="4" key="1">
    <citation type="submission" date="2017-11" db="EMBL/GenBank/DDBJ databases">
        <title>Otitis media/interna in a cat caused by the recently described species Corynebacterium provencense.</title>
        <authorList>
            <person name="Kittl S."/>
            <person name="Brodard I."/>
            <person name="Rychener L."/>
            <person name="Jores J."/>
            <person name="Roosje P."/>
            <person name="Gobeli Brawand S."/>
        </authorList>
    </citation>
    <scope>NUCLEOTIDE SEQUENCE [LARGE SCALE GENOMIC DNA]</scope>
    <source>
        <strain evidence="4">17KM38</strain>
    </source>
</reference>
<organism evidence="3 4">
    <name type="scientific">Corynebacterium provencense</name>
    <dbReference type="NCBI Taxonomy" id="1737425"/>
    <lineage>
        <taxon>Bacteria</taxon>
        <taxon>Bacillati</taxon>
        <taxon>Actinomycetota</taxon>
        <taxon>Actinomycetes</taxon>
        <taxon>Mycobacteriales</taxon>
        <taxon>Corynebacteriaceae</taxon>
        <taxon>Corynebacterium</taxon>
    </lineage>
</organism>
<accession>A0A2Z3YMD4</accession>
<evidence type="ECO:0000256" key="2">
    <source>
        <dbReference type="SAM" id="Phobius"/>
    </source>
</evidence>
<feature type="transmembrane region" description="Helical" evidence="2">
    <location>
        <begin position="61"/>
        <end position="80"/>
    </location>
</feature>
<keyword evidence="2" id="KW-0472">Membrane</keyword>
<feature type="transmembrane region" description="Helical" evidence="2">
    <location>
        <begin position="87"/>
        <end position="108"/>
    </location>
</feature>
<dbReference type="RefSeq" id="WP_162620193.1">
    <property type="nucleotide sequence ID" value="NZ_CABKVS010000002.1"/>
</dbReference>
<evidence type="ECO:0000256" key="1">
    <source>
        <dbReference type="SAM" id="MobiDB-lite"/>
    </source>
</evidence>
<feature type="transmembrane region" description="Helical" evidence="2">
    <location>
        <begin position="318"/>
        <end position="338"/>
    </location>
</feature>